<comment type="cofactor">
    <cofactor evidence="1">
        <name>Zn(2+)</name>
        <dbReference type="ChEBI" id="CHEBI:29105"/>
    </cofactor>
</comment>
<evidence type="ECO:0000259" key="2">
    <source>
        <dbReference type="Pfam" id="PF10633"/>
    </source>
</evidence>
<protein>
    <submittedName>
        <fullName evidence="3">PIG-L family deacetylase</fullName>
    </submittedName>
</protein>
<dbReference type="InterPro" id="IPR013783">
    <property type="entry name" value="Ig-like_fold"/>
</dbReference>
<dbReference type="InterPro" id="IPR018905">
    <property type="entry name" value="A-galactase_NEW3"/>
</dbReference>
<dbReference type="Proteomes" id="UP001221597">
    <property type="component" value="Chromosome"/>
</dbReference>
<evidence type="ECO:0000256" key="1">
    <source>
        <dbReference type="ARBA" id="ARBA00001947"/>
    </source>
</evidence>
<dbReference type="Gene3D" id="3.40.50.10320">
    <property type="entry name" value="LmbE-like"/>
    <property type="match status" value="1"/>
</dbReference>
<gene>
    <name evidence="3" type="ORF">P9989_16775</name>
</gene>
<organism evidence="3 4">
    <name type="scientific">Halobacillus naozhouensis</name>
    <dbReference type="NCBI Taxonomy" id="554880"/>
    <lineage>
        <taxon>Bacteria</taxon>
        <taxon>Bacillati</taxon>
        <taxon>Bacillota</taxon>
        <taxon>Bacilli</taxon>
        <taxon>Bacillales</taxon>
        <taxon>Bacillaceae</taxon>
        <taxon>Halobacillus</taxon>
    </lineage>
</organism>
<evidence type="ECO:0000313" key="4">
    <source>
        <dbReference type="Proteomes" id="UP001221597"/>
    </source>
</evidence>
<dbReference type="InterPro" id="IPR029062">
    <property type="entry name" value="Class_I_gatase-like"/>
</dbReference>
<dbReference type="SUPFAM" id="SSF52317">
    <property type="entry name" value="Class I glutamine amidotransferase-like"/>
    <property type="match status" value="1"/>
</dbReference>
<dbReference type="RefSeq" id="WP_283076012.1">
    <property type="nucleotide sequence ID" value="NZ_CP121671.1"/>
</dbReference>
<dbReference type="Pfam" id="PF02585">
    <property type="entry name" value="PIG-L"/>
    <property type="match status" value="1"/>
</dbReference>
<evidence type="ECO:0000313" key="3">
    <source>
        <dbReference type="EMBL" id="WFT74008.1"/>
    </source>
</evidence>
<dbReference type="InterPro" id="IPR003737">
    <property type="entry name" value="GlcNAc_PI_deacetylase-related"/>
</dbReference>
<dbReference type="SUPFAM" id="SSF102588">
    <property type="entry name" value="LmbE-like"/>
    <property type="match status" value="1"/>
</dbReference>
<proteinExistence type="predicted"/>
<dbReference type="EMBL" id="CP121671">
    <property type="protein sequence ID" value="WFT74008.1"/>
    <property type="molecule type" value="Genomic_DNA"/>
</dbReference>
<keyword evidence="4" id="KW-1185">Reference proteome</keyword>
<dbReference type="Pfam" id="PF10633">
    <property type="entry name" value="NPCBM_assoc"/>
    <property type="match status" value="1"/>
</dbReference>
<dbReference type="InterPro" id="IPR024078">
    <property type="entry name" value="LmbE-like_dom_sf"/>
</dbReference>
<dbReference type="Gene3D" id="2.60.40.10">
    <property type="entry name" value="Immunoglobulins"/>
    <property type="match status" value="1"/>
</dbReference>
<name>A0ABY8IV21_9BACI</name>
<feature type="domain" description="Alpha-galactosidase NEW3" evidence="2">
    <location>
        <begin position="395"/>
        <end position="458"/>
    </location>
</feature>
<sequence>MKKFSLLFLIVMLLVPLAARISSYGEEKAKPDVELWNTLKPLDTTLSFLNTGAHPDDERSHLLAYLSRGLGIRTASLIANRGEGGQNEIGKELGNALGIIRSNEMKEASKVTGVEVFHLSQTTNDPIYDFGFSKSPEETLEKWGEELTYERFIRRIRTYKPDILFPSFLNVESQHGHHRAINLLTVKAFEDAADPTVFPEQLEEGLSTWQVKKLYLPANSEKATTSLEIGKKDPIYGMTYPQLGEKSRYLHKSQGMGEDIPAEPETVHLKLAKSVTEIPSKEGMFDGLAYDFKEISARLKNGHPAVSAKLTHFQKTLDKVIEQYPDRSQALKKSHVALKEVRRLQSKIEESGLKAKEKEDILFRLDVKEKQLTEVSKVASSLEVETMVEDATLVQDGQTKVTVTMKNNGKYLLRNVHATLSLPRGWTIEHTLETFHLKAGENKTIEFVVNVPSNAEYFKPYDDPSIQSELTYSVGPTKVKQSYQTESTVAILPDVSVQTNPTSLVVNTLDIPKKVTIEAEVQNNTSGSLKASVELDVPDGWSVDPAAKPVTFIEENETKTIVFTVSPGEKVSKGKFTLQPVVKANGKSLSTHVQKIDYEHINTSYYLQPAKIEGVAFDLKLPDKLKVGYIDSGFDKVANHLQGIGMDVTKLGVENLQSGDLTQYDTIVTGVRAYLSREDLRKNNELLLQYVEDGGHLVVQYNKPWDNWDPEQTPPYNLVIGQPSIQWRVTDETAEVAVQKPNHPLFNYPNSITEKDWSNWIQERGLYYPMEWDERFETFVSMADPNGEHYEGGILMADYGDGTYLYTNLVWYRQIQNQVPGGYRIFTNLVSYPLHNE</sequence>
<accession>A0ABY8IV21</accession>
<reference evidence="3 4" key="1">
    <citation type="submission" date="2023-04" db="EMBL/GenBank/DDBJ databases">
        <title>Genome sequence of Halobacillus naozhouensis KACC 21980.</title>
        <authorList>
            <person name="Kim S."/>
            <person name="Heo J."/>
            <person name="Kwon S.-W."/>
        </authorList>
    </citation>
    <scope>NUCLEOTIDE SEQUENCE [LARGE SCALE GENOMIC DNA]</scope>
    <source>
        <strain evidence="3 4">KCTC 13234</strain>
    </source>
</reference>